<proteinExistence type="predicted"/>
<evidence type="ECO:0000259" key="1">
    <source>
        <dbReference type="Pfam" id="PF02627"/>
    </source>
</evidence>
<dbReference type="OrthoDB" id="9808310at2"/>
<evidence type="ECO:0000313" key="2">
    <source>
        <dbReference type="EMBL" id="TWV95706.1"/>
    </source>
</evidence>
<dbReference type="InterPro" id="IPR004675">
    <property type="entry name" value="AhpD_core"/>
</dbReference>
<dbReference type="Gene3D" id="1.20.1290.10">
    <property type="entry name" value="AhpD-like"/>
    <property type="match status" value="1"/>
</dbReference>
<dbReference type="NCBIfam" id="TIGR00778">
    <property type="entry name" value="ahpD_dom"/>
    <property type="match status" value="1"/>
</dbReference>
<feature type="domain" description="Carboxymuconolactone decarboxylase-like" evidence="1">
    <location>
        <begin position="51"/>
        <end position="103"/>
    </location>
</feature>
<dbReference type="Proteomes" id="UP000318815">
    <property type="component" value="Unassembled WGS sequence"/>
</dbReference>
<name>A0A5C6LR81_9BACT</name>
<sequence length="182" mass="20325">MIDFSVPTREQIYPGNEAAFDTLQRRLGMVPNLYATIAYSENGLNKYLAFQTAKTSLYSREREVVNLVMAQVNGCRYCQSVYTSLGRKNGVSEEELMAVRAGTSSHPRLNALAGLTKEIAENKGRASVETLDRFFEAGYDKGNLVDLILQISDNIAMNYLYNLTQIEIDFPLAPELAETHNA</sequence>
<dbReference type="Pfam" id="PF02627">
    <property type="entry name" value="CMD"/>
    <property type="match status" value="1"/>
</dbReference>
<reference evidence="2 3" key="1">
    <citation type="submission" date="2019-08" db="EMBL/GenBank/DDBJ databases">
        <title>Whole genome sequencing of chitin degrading bacteria Chitinophaga pinensis YS16.</title>
        <authorList>
            <person name="Singh R.P."/>
            <person name="Manchanda G."/>
            <person name="Maurya I.K."/>
            <person name="Joshi N.K."/>
            <person name="Srivastava A.K."/>
        </authorList>
    </citation>
    <scope>NUCLEOTIDE SEQUENCE [LARGE SCALE GENOMIC DNA]</scope>
    <source>
        <strain evidence="2 3">YS-16</strain>
    </source>
</reference>
<dbReference type="PANTHER" id="PTHR35446">
    <property type="entry name" value="SI:CH211-175M2.5"/>
    <property type="match status" value="1"/>
</dbReference>
<dbReference type="InterPro" id="IPR029032">
    <property type="entry name" value="AhpD-like"/>
</dbReference>
<protein>
    <submittedName>
        <fullName evidence="2">Carboxymuconolactone decarboxylase family protein</fullName>
    </submittedName>
</protein>
<organism evidence="2 3">
    <name type="scientific">Chitinophaga pinensis</name>
    <dbReference type="NCBI Taxonomy" id="79329"/>
    <lineage>
        <taxon>Bacteria</taxon>
        <taxon>Pseudomonadati</taxon>
        <taxon>Bacteroidota</taxon>
        <taxon>Chitinophagia</taxon>
        <taxon>Chitinophagales</taxon>
        <taxon>Chitinophagaceae</taxon>
        <taxon>Chitinophaga</taxon>
    </lineage>
</organism>
<dbReference type="AlphaFoldDB" id="A0A5C6LR81"/>
<evidence type="ECO:0000313" key="3">
    <source>
        <dbReference type="Proteomes" id="UP000318815"/>
    </source>
</evidence>
<comment type="caution">
    <text evidence="2">The sequence shown here is derived from an EMBL/GenBank/DDBJ whole genome shotgun (WGS) entry which is preliminary data.</text>
</comment>
<gene>
    <name evidence="2" type="ORF">FEF09_24030</name>
</gene>
<dbReference type="GO" id="GO:0051920">
    <property type="term" value="F:peroxiredoxin activity"/>
    <property type="evidence" value="ECO:0007669"/>
    <property type="project" value="InterPro"/>
</dbReference>
<dbReference type="EMBL" id="VOHS01000037">
    <property type="protein sequence ID" value="TWV95706.1"/>
    <property type="molecule type" value="Genomic_DNA"/>
</dbReference>
<dbReference type="RefSeq" id="WP_146307459.1">
    <property type="nucleotide sequence ID" value="NZ_VOHS01000037.1"/>
</dbReference>
<accession>A0A5C6LR81</accession>
<dbReference type="SUPFAM" id="SSF69118">
    <property type="entry name" value="AhpD-like"/>
    <property type="match status" value="1"/>
</dbReference>
<dbReference type="PANTHER" id="PTHR35446:SF3">
    <property type="entry name" value="CMD DOMAIN-CONTAINING PROTEIN"/>
    <property type="match status" value="1"/>
</dbReference>
<keyword evidence="3" id="KW-1185">Reference proteome</keyword>
<dbReference type="InterPro" id="IPR003779">
    <property type="entry name" value="CMD-like"/>
</dbReference>